<evidence type="ECO:0000313" key="2">
    <source>
        <dbReference type="EMBL" id="SMB82571.1"/>
    </source>
</evidence>
<dbReference type="AlphaFoldDB" id="A0A1W1UP12"/>
<dbReference type="Pfam" id="PF14070">
    <property type="entry name" value="YjfB_motility"/>
    <property type="match status" value="1"/>
</dbReference>
<evidence type="ECO:0000256" key="1">
    <source>
        <dbReference type="SAM" id="MobiDB-lite"/>
    </source>
</evidence>
<feature type="region of interest" description="Disordered" evidence="1">
    <location>
        <begin position="43"/>
        <end position="64"/>
    </location>
</feature>
<protein>
    <submittedName>
        <fullName evidence="2">Putative motility protein</fullName>
    </submittedName>
</protein>
<gene>
    <name evidence="2" type="ORF">SAMN00017405_0941</name>
</gene>
<accession>A0A1W1UP12</accession>
<evidence type="ECO:0000313" key="3">
    <source>
        <dbReference type="Proteomes" id="UP000192731"/>
    </source>
</evidence>
<organism evidence="2 3">
    <name type="scientific">Desulfonispora thiosulfatigenes DSM 11270</name>
    <dbReference type="NCBI Taxonomy" id="656914"/>
    <lineage>
        <taxon>Bacteria</taxon>
        <taxon>Bacillati</taxon>
        <taxon>Bacillota</taxon>
        <taxon>Clostridia</taxon>
        <taxon>Eubacteriales</taxon>
        <taxon>Peptococcaceae</taxon>
        <taxon>Desulfonispora</taxon>
    </lineage>
</organism>
<dbReference type="OrthoDB" id="1924973at2"/>
<sequence>MDIAALSMIKSQAQLQQDVGVAMMKKVMNTAEQRSNFINEMLGSSSKSPQANLPHMGNNIDKYV</sequence>
<keyword evidence="3" id="KW-1185">Reference proteome</keyword>
<dbReference type="RefSeq" id="WP_084052191.1">
    <property type="nucleotide sequence ID" value="NZ_FWWT01000008.1"/>
</dbReference>
<reference evidence="2 3" key="1">
    <citation type="submission" date="2017-04" db="EMBL/GenBank/DDBJ databases">
        <authorList>
            <person name="Afonso C.L."/>
            <person name="Miller P.J."/>
            <person name="Scott M.A."/>
            <person name="Spackman E."/>
            <person name="Goraichik I."/>
            <person name="Dimitrov K.M."/>
            <person name="Suarez D.L."/>
            <person name="Swayne D.E."/>
        </authorList>
    </citation>
    <scope>NUCLEOTIDE SEQUENCE [LARGE SCALE GENOMIC DNA]</scope>
    <source>
        <strain evidence="2 3">DSM 11270</strain>
    </source>
</reference>
<proteinExistence type="predicted"/>
<name>A0A1W1UP12_DESTI</name>
<dbReference type="Proteomes" id="UP000192731">
    <property type="component" value="Unassembled WGS sequence"/>
</dbReference>
<dbReference type="InterPro" id="IPR025906">
    <property type="entry name" value="YjfB_motility"/>
</dbReference>
<dbReference type="EMBL" id="FWWT01000008">
    <property type="protein sequence ID" value="SMB82571.1"/>
    <property type="molecule type" value="Genomic_DNA"/>
</dbReference>